<evidence type="ECO:0000313" key="2">
    <source>
        <dbReference type="EMBL" id="KAF2091250.1"/>
    </source>
</evidence>
<keyword evidence="1" id="KW-0812">Transmembrane</keyword>
<keyword evidence="1" id="KW-0472">Membrane</keyword>
<dbReference type="OrthoDB" id="3920781at2759"/>
<keyword evidence="3" id="KW-1185">Reference proteome</keyword>
<sequence length="185" mass="20704">MNHQFLDLRDPDLQLHHLDIDSQNELQPEVRLPSPAFHVASLANASHDAHYEASTRSPTPLLKGQYAYSDYLPPHPPPRRRFPLMAILLAIVAVLLVSEEIVFGAIWSQVLEKTYTSHNTFLNGYFGSKIPNFVGALIAGILGLGLQMVLHKQLVKDRITLHLWSFILIFVTYMGCCVAAGVAHR</sequence>
<name>A0A9P4HXW4_9PEZI</name>
<proteinExistence type="predicted"/>
<feature type="transmembrane region" description="Helical" evidence="1">
    <location>
        <begin position="130"/>
        <end position="149"/>
    </location>
</feature>
<accession>A0A9P4HXW4</accession>
<reference evidence="2" key="1">
    <citation type="journal article" date="2020" name="Stud. Mycol.">
        <title>101 Dothideomycetes genomes: a test case for predicting lifestyles and emergence of pathogens.</title>
        <authorList>
            <person name="Haridas S."/>
            <person name="Albert R."/>
            <person name="Binder M."/>
            <person name="Bloem J."/>
            <person name="Labutti K."/>
            <person name="Salamov A."/>
            <person name="Andreopoulos B."/>
            <person name="Baker S."/>
            <person name="Barry K."/>
            <person name="Bills G."/>
            <person name="Bluhm B."/>
            <person name="Cannon C."/>
            <person name="Castanera R."/>
            <person name="Culley D."/>
            <person name="Daum C."/>
            <person name="Ezra D."/>
            <person name="Gonzalez J."/>
            <person name="Henrissat B."/>
            <person name="Kuo A."/>
            <person name="Liang C."/>
            <person name="Lipzen A."/>
            <person name="Lutzoni F."/>
            <person name="Magnuson J."/>
            <person name="Mondo S."/>
            <person name="Nolan M."/>
            <person name="Ohm R."/>
            <person name="Pangilinan J."/>
            <person name="Park H.-J."/>
            <person name="Ramirez L."/>
            <person name="Alfaro M."/>
            <person name="Sun H."/>
            <person name="Tritt A."/>
            <person name="Yoshinaga Y."/>
            <person name="Zwiers L.-H."/>
            <person name="Turgeon B."/>
            <person name="Goodwin S."/>
            <person name="Spatafora J."/>
            <person name="Crous P."/>
            <person name="Grigoriev I."/>
        </authorList>
    </citation>
    <scope>NUCLEOTIDE SEQUENCE</scope>
    <source>
        <strain evidence="2">CBS 121410</strain>
    </source>
</reference>
<dbReference type="Proteomes" id="UP000799776">
    <property type="component" value="Unassembled WGS sequence"/>
</dbReference>
<gene>
    <name evidence="2" type="ORF">K490DRAFT_62570</name>
</gene>
<comment type="caution">
    <text evidence="2">The sequence shown here is derived from an EMBL/GenBank/DDBJ whole genome shotgun (WGS) entry which is preliminary data.</text>
</comment>
<protein>
    <submittedName>
        <fullName evidence="2">Uncharacterized protein</fullName>
    </submittedName>
</protein>
<evidence type="ECO:0000313" key="3">
    <source>
        <dbReference type="Proteomes" id="UP000799776"/>
    </source>
</evidence>
<feature type="transmembrane region" description="Helical" evidence="1">
    <location>
        <begin position="84"/>
        <end position="110"/>
    </location>
</feature>
<keyword evidence="1" id="KW-1133">Transmembrane helix</keyword>
<dbReference type="AlphaFoldDB" id="A0A9P4HXW4"/>
<feature type="transmembrane region" description="Helical" evidence="1">
    <location>
        <begin position="161"/>
        <end position="183"/>
    </location>
</feature>
<evidence type="ECO:0000256" key="1">
    <source>
        <dbReference type="SAM" id="Phobius"/>
    </source>
</evidence>
<organism evidence="2 3">
    <name type="scientific">Saccharata proteae CBS 121410</name>
    <dbReference type="NCBI Taxonomy" id="1314787"/>
    <lineage>
        <taxon>Eukaryota</taxon>
        <taxon>Fungi</taxon>
        <taxon>Dikarya</taxon>
        <taxon>Ascomycota</taxon>
        <taxon>Pezizomycotina</taxon>
        <taxon>Dothideomycetes</taxon>
        <taxon>Dothideomycetes incertae sedis</taxon>
        <taxon>Botryosphaeriales</taxon>
        <taxon>Saccharataceae</taxon>
        <taxon>Saccharata</taxon>
    </lineage>
</organism>
<dbReference type="EMBL" id="ML978712">
    <property type="protein sequence ID" value="KAF2091250.1"/>
    <property type="molecule type" value="Genomic_DNA"/>
</dbReference>